<sequence length="416" mass="44540">MKCDPEPDCSEVLERVAELFRTSAEQLFRRALVAVGGDHAAANDLVQEVFQALLVLDDPLQVLASRRAAEQIRPQTSKVVSWINRLEQVFAADGTLLTISDGTDLSSQLERLRNGARPGDVLLVCVAHTRSAEAVETLKTAQRIGLTTWAVVPRPARAIAREADDLIEVDCSPDLIESAYEAILRIVDTLVDGDIRRFDQRPERKPLAFSPPQVARPAEGGARTALLNARSIAATTLRDVLRELYPAALRAYPDPTEPIPLAILEALPEPGTVDLTAAHRWKEAAAALADAGVADIETLTDQITSLLVAIAETPRRVGDTALSAATAHTVRQSIAAVRACDKAIAALALLPAGMTSSPNRVAAAPVGRTREGRVRPPWQADDLPDESPTLRLVEPAAMADPFDPPGAPTVARSARG</sequence>
<accession>A0A8J3ZL14</accession>
<dbReference type="Proteomes" id="UP000612585">
    <property type="component" value="Unassembled WGS sequence"/>
</dbReference>
<reference evidence="2" key="1">
    <citation type="submission" date="2021-01" db="EMBL/GenBank/DDBJ databases">
        <title>Whole genome shotgun sequence of Virgisporangium aurantiacum NBRC 16421.</title>
        <authorList>
            <person name="Komaki H."/>
            <person name="Tamura T."/>
        </authorList>
    </citation>
    <scope>NUCLEOTIDE SEQUENCE</scope>
    <source>
        <strain evidence="2">NBRC 16421</strain>
    </source>
</reference>
<feature type="region of interest" description="Disordered" evidence="1">
    <location>
        <begin position="358"/>
        <end position="416"/>
    </location>
</feature>
<protein>
    <submittedName>
        <fullName evidence="2">Uncharacterized protein</fullName>
    </submittedName>
</protein>
<dbReference type="GO" id="GO:1901135">
    <property type="term" value="P:carbohydrate derivative metabolic process"/>
    <property type="evidence" value="ECO:0007669"/>
    <property type="project" value="InterPro"/>
</dbReference>
<name>A0A8J3ZL14_9ACTN</name>
<comment type="caution">
    <text evidence="2">The sequence shown here is derived from an EMBL/GenBank/DDBJ whole genome shotgun (WGS) entry which is preliminary data.</text>
</comment>
<dbReference type="RefSeq" id="WP_204014098.1">
    <property type="nucleotide sequence ID" value="NZ_BOPG01000127.1"/>
</dbReference>
<dbReference type="EMBL" id="BOPG01000127">
    <property type="protein sequence ID" value="GIJ64743.1"/>
    <property type="molecule type" value="Genomic_DNA"/>
</dbReference>
<dbReference type="SUPFAM" id="SSF53697">
    <property type="entry name" value="SIS domain"/>
    <property type="match status" value="1"/>
</dbReference>
<evidence type="ECO:0000313" key="2">
    <source>
        <dbReference type="EMBL" id="GIJ64743.1"/>
    </source>
</evidence>
<dbReference type="InterPro" id="IPR046348">
    <property type="entry name" value="SIS_dom_sf"/>
</dbReference>
<evidence type="ECO:0000313" key="3">
    <source>
        <dbReference type="Proteomes" id="UP000612585"/>
    </source>
</evidence>
<dbReference type="AlphaFoldDB" id="A0A8J3ZL14"/>
<keyword evidence="3" id="KW-1185">Reference proteome</keyword>
<gene>
    <name evidence="2" type="ORF">Vau01_122590</name>
</gene>
<organism evidence="2 3">
    <name type="scientific">Virgisporangium aurantiacum</name>
    <dbReference type="NCBI Taxonomy" id="175570"/>
    <lineage>
        <taxon>Bacteria</taxon>
        <taxon>Bacillati</taxon>
        <taxon>Actinomycetota</taxon>
        <taxon>Actinomycetes</taxon>
        <taxon>Micromonosporales</taxon>
        <taxon>Micromonosporaceae</taxon>
        <taxon>Virgisporangium</taxon>
    </lineage>
</organism>
<evidence type="ECO:0000256" key="1">
    <source>
        <dbReference type="SAM" id="MobiDB-lite"/>
    </source>
</evidence>
<dbReference type="Gene3D" id="3.40.50.10490">
    <property type="entry name" value="Glucose-6-phosphate isomerase like protein, domain 1"/>
    <property type="match status" value="1"/>
</dbReference>
<proteinExistence type="predicted"/>
<dbReference type="GO" id="GO:0097367">
    <property type="term" value="F:carbohydrate derivative binding"/>
    <property type="evidence" value="ECO:0007669"/>
    <property type="project" value="InterPro"/>
</dbReference>